<accession>A0A9Q0Y8W9</accession>
<name>A0A9Q0Y8W9_HOLLE</name>
<protein>
    <submittedName>
        <fullName evidence="1">Uncharacterized protein</fullName>
    </submittedName>
</protein>
<keyword evidence="2" id="KW-1185">Reference proteome</keyword>
<comment type="caution">
    <text evidence="1">The sequence shown here is derived from an EMBL/GenBank/DDBJ whole genome shotgun (WGS) entry which is preliminary data.</text>
</comment>
<evidence type="ECO:0000313" key="1">
    <source>
        <dbReference type="EMBL" id="KAJ8017932.1"/>
    </source>
</evidence>
<dbReference type="AlphaFoldDB" id="A0A9Q0Y8W9"/>
<gene>
    <name evidence="1" type="ORF">HOLleu_44354</name>
</gene>
<evidence type="ECO:0000313" key="2">
    <source>
        <dbReference type="Proteomes" id="UP001152320"/>
    </source>
</evidence>
<reference evidence="1" key="1">
    <citation type="submission" date="2021-10" db="EMBL/GenBank/DDBJ databases">
        <title>Tropical sea cucumber genome reveals ecological adaptation and Cuvierian tubules defense mechanism.</title>
        <authorList>
            <person name="Chen T."/>
        </authorList>
    </citation>
    <scope>NUCLEOTIDE SEQUENCE</scope>
    <source>
        <strain evidence="1">Nanhai2018</strain>
        <tissue evidence="1">Muscle</tissue>
    </source>
</reference>
<sequence length="64" mass="7385">MVLMDSRHPWSLLEVGKLFRQSSPSVGRIKRKTTSKLPPCRLYVRTTIFIDETILCSGCQCRLM</sequence>
<organism evidence="1 2">
    <name type="scientific">Holothuria leucospilota</name>
    <name type="common">Black long sea cucumber</name>
    <name type="synonym">Mertensiothuria leucospilota</name>
    <dbReference type="NCBI Taxonomy" id="206669"/>
    <lineage>
        <taxon>Eukaryota</taxon>
        <taxon>Metazoa</taxon>
        <taxon>Echinodermata</taxon>
        <taxon>Eleutherozoa</taxon>
        <taxon>Echinozoa</taxon>
        <taxon>Holothuroidea</taxon>
        <taxon>Aspidochirotacea</taxon>
        <taxon>Aspidochirotida</taxon>
        <taxon>Holothuriidae</taxon>
        <taxon>Holothuria</taxon>
    </lineage>
</organism>
<dbReference type="Proteomes" id="UP001152320">
    <property type="component" value="Unassembled WGS sequence"/>
</dbReference>
<dbReference type="EMBL" id="JAIZAY010000817">
    <property type="protein sequence ID" value="KAJ8017932.1"/>
    <property type="molecule type" value="Genomic_DNA"/>
</dbReference>
<proteinExistence type="predicted"/>